<dbReference type="Gene3D" id="1.10.10.10">
    <property type="entry name" value="Winged helix-like DNA-binding domain superfamily/Winged helix DNA-binding domain"/>
    <property type="match status" value="1"/>
</dbReference>
<gene>
    <name evidence="6" type="primary">srlR_3</name>
    <name evidence="6" type="ORF">GALL_406080</name>
</gene>
<dbReference type="SUPFAM" id="SSF100950">
    <property type="entry name" value="NagB/RpiA/CoA transferase-like"/>
    <property type="match status" value="1"/>
</dbReference>
<name>A0A1J5QJL4_9ZZZZ</name>
<feature type="domain" description="HTH deoR-type" evidence="5">
    <location>
        <begin position="3"/>
        <end position="58"/>
    </location>
</feature>
<protein>
    <submittedName>
        <fullName evidence="6">Glucitol operon repressor</fullName>
    </submittedName>
</protein>
<organism evidence="6">
    <name type="scientific">mine drainage metagenome</name>
    <dbReference type="NCBI Taxonomy" id="410659"/>
    <lineage>
        <taxon>unclassified sequences</taxon>
        <taxon>metagenomes</taxon>
        <taxon>ecological metagenomes</taxon>
    </lineage>
</organism>
<evidence type="ECO:0000259" key="5">
    <source>
        <dbReference type="PROSITE" id="PS51000"/>
    </source>
</evidence>
<evidence type="ECO:0000256" key="1">
    <source>
        <dbReference type="ARBA" id="ARBA00022491"/>
    </source>
</evidence>
<dbReference type="SMART" id="SM01134">
    <property type="entry name" value="DeoRC"/>
    <property type="match status" value="1"/>
</dbReference>
<dbReference type="PROSITE" id="PS51000">
    <property type="entry name" value="HTH_DEOR_2"/>
    <property type="match status" value="1"/>
</dbReference>
<accession>A0A1J5QJL4</accession>
<reference evidence="6" key="1">
    <citation type="submission" date="2016-10" db="EMBL/GenBank/DDBJ databases">
        <title>Sequence of Gallionella enrichment culture.</title>
        <authorList>
            <person name="Poehlein A."/>
            <person name="Muehling M."/>
            <person name="Daniel R."/>
        </authorList>
    </citation>
    <scope>NUCLEOTIDE SEQUENCE</scope>
</reference>
<sequence>MYATERQREILDRARSEGRVEVKRLADDLDVTPETVRRDLTALERLGVLRRVHGGAIPVERLGIEPAVADREERLAGQKERIAKVALDELPDGGSIIIDAGTTTVRIARMLPTDRELMVVTHALPVANLLVSLPNVTVYLLGGIVRPRTLAAVGDWTRSNLADVFVDVAFVGTNGITAGRGLTTPDLGEAAVKRALIGAARRTVVLADHSKFGREDFAHVCDLDDIDTVISDTGLADEMVEEIEDRGPTVVRAWRPLSPKAATIRSEAPLSTFGPSRKSGAELTKPPRRTTRTTLSRSPSAALICANRLMAQPRAAALPCSTVTPAPSLPLAISLPSGLKQIWPDTNSRFPVRTKPT</sequence>
<dbReference type="PRINTS" id="PR00037">
    <property type="entry name" value="HTHLACR"/>
</dbReference>
<dbReference type="PANTHER" id="PTHR30363:SF4">
    <property type="entry name" value="GLYCEROL-3-PHOSPHATE REGULON REPRESSOR"/>
    <property type="match status" value="1"/>
</dbReference>
<keyword evidence="1" id="KW-0678">Repressor</keyword>
<dbReference type="SUPFAM" id="SSF46785">
    <property type="entry name" value="Winged helix' DNA-binding domain"/>
    <property type="match status" value="1"/>
</dbReference>
<dbReference type="InterPro" id="IPR036388">
    <property type="entry name" value="WH-like_DNA-bd_sf"/>
</dbReference>
<dbReference type="AlphaFoldDB" id="A0A1J5QJL4"/>
<dbReference type="InterPro" id="IPR014036">
    <property type="entry name" value="DeoR-like_C"/>
</dbReference>
<evidence type="ECO:0000256" key="4">
    <source>
        <dbReference type="SAM" id="MobiDB-lite"/>
    </source>
</evidence>
<evidence type="ECO:0000256" key="2">
    <source>
        <dbReference type="ARBA" id="ARBA00023015"/>
    </source>
</evidence>
<dbReference type="SMART" id="SM00420">
    <property type="entry name" value="HTH_DEOR"/>
    <property type="match status" value="1"/>
</dbReference>
<keyword evidence="3" id="KW-0804">Transcription</keyword>
<dbReference type="InterPro" id="IPR037171">
    <property type="entry name" value="NagB/RpiA_transferase-like"/>
</dbReference>
<dbReference type="InterPro" id="IPR036390">
    <property type="entry name" value="WH_DNA-bd_sf"/>
</dbReference>
<evidence type="ECO:0000256" key="3">
    <source>
        <dbReference type="ARBA" id="ARBA00023163"/>
    </source>
</evidence>
<evidence type="ECO:0000313" key="6">
    <source>
        <dbReference type="EMBL" id="OIQ77699.1"/>
    </source>
</evidence>
<dbReference type="Pfam" id="PF08220">
    <property type="entry name" value="HTH_DeoR"/>
    <property type="match status" value="1"/>
</dbReference>
<dbReference type="InterPro" id="IPR001034">
    <property type="entry name" value="DeoR_HTH"/>
</dbReference>
<dbReference type="PANTHER" id="PTHR30363">
    <property type="entry name" value="HTH-TYPE TRANSCRIPTIONAL REGULATOR SRLR-RELATED"/>
    <property type="match status" value="1"/>
</dbReference>
<dbReference type="EMBL" id="MLJW01001556">
    <property type="protein sequence ID" value="OIQ77699.1"/>
    <property type="molecule type" value="Genomic_DNA"/>
</dbReference>
<dbReference type="InterPro" id="IPR050313">
    <property type="entry name" value="Carb_Metab_HTH_regulators"/>
</dbReference>
<keyword evidence="2" id="KW-0805">Transcription regulation</keyword>
<feature type="region of interest" description="Disordered" evidence="4">
    <location>
        <begin position="266"/>
        <end position="297"/>
    </location>
</feature>
<proteinExistence type="predicted"/>
<comment type="caution">
    <text evidence="6">The sequence shown here is derived from an EMBL/GenBank/DDBJ whole genome shotgun (WGS) entry which is preliminary data.</text>
</comment>
<dbReference type="GO" id="GO:0003700">
    <property type="term" value="F:DNA-binding transcription factor activity"/>
    <property type="evidence" value="ECO:0007669"/>
    <property type="project" value="InterPro"/>
</dbReference>
<dbReference type="Pfam" id="PF00455">
    <property type="entry name" value="DeoRC"/>
    <property type="match status" value="1"/>
</dbReference>
<dbReference type="Gene3D" id="3.40.50.1360">
    <property type="match status" value="1"/>
</dbReference>